<evidence type="ECO:0000256" key="5">
    <source>
        <dbReference type="ARBA" id="ARBA00023136"/>
    </source>
</evidence>
<feature type="transmembrane region" description="Helical" evidence="6">
    <location>
        <begin position="129"/>
        <end position="146"/>
    </location>
</feature>
<dbReference type="PANTHER" id="PTHR30086">
    <property type="entry name" value="ARGININE EXPORTER PROTEIN ARGO"/>
    <property type="match status" value="1"/>
</dbReference>
<evidence type="ECO:0000313" key="8">
    <source>
        <dbReference type="Proteomes" id="UP000255277"/>
    </source>
</evidence>
<dbReference type="GO" id="GO:0005886">
    <property type="term" value="C:plasma membrane"/>
    <property type="evidence" value="ECO:0007669"/>
    <property type="project" value="UniProtKB-SubCell"/>
</dbReference>
<dbReference type="EMBL" id="UHDK01000001">
    <property type="protein sequence ID" value="SUM31320.1"/>
    <property type="molecule type" value="Genomic_DNA"/>
</dbReference>
<keyword evidence="3 6" id="KW-0812">Transmembrane</keyword>
<evidence type="ECO:0000256" key="2">
    <source>
        <dbReference type="ARBA" id="ARBA00022475"/>
    </source>
</evidence>
<dbReference type="InterPro" id="IPR001123">
    <property type="entry name" value="LeuE-type"/>
</dbReference>
<accession>A0A380FC28</accession>
<evidence type="ECO:0000256" key="6">
    <source>
        <dbReference type="SAM" id="Phobius"/>
    </source>
</evidence>
<dbReference type="PIRSF" id="PIRSF006324">
    <property type="entry name" value="LeuE"/>
    <property type="match status" value="1"/>
</dbReference>
<dbReference type="PANTHER" id="PTHR30086:SF20">
    <property type="entry name" value="ARGININE EXPORTER PROTEIN ARGO-RELATED"/>
    <property type="match status" value="1"/>
</dbReference>
<protein>
    <submittedName>
        <fullName evidence="7">LysE type transporter</fullName>
    </submittedName>
</protein>
<evidence type="ECO:0000256" key="1">
    <source>
        <dbReference type="ARBA" id="ARBA00004651"/>
    </source>
</evidence>
<name>A0A380FC28_STAGA</name>
<dbReference type="Proteomes" id="UP000255277">
    <property type="component" value="Unassembled WGS sequence"/>
</dbReference>
<proteinExistence type="predicted"/>
<sequence length="209" mass="23079">MMEGLAAFITITLMIIIVPGPDFFVVMKNSITSGKGNGAMAALGITSAHVCYSLLAVFGIIFILANMYYVFLVIKVLGACYLIYLGIKSIITARQGMDFSQDHMQAKQISYLNSYRQGFLSTLLNPKALLYYISILPQFITAGDGVSTQIAILSAIVTTVILVWFIFCVYIFQYIKLLFNNRKVKAIFDYAVGAILITLSINLLFSKSS</sequence>
<gene>
    <name evidence="7" type="primary">rhtC</name>
    <name evidence="7" type="ORF">NCTC12195_00728</name>
</gene>
<reference evidence="7 8" key="1">
    <citation type="submission" date="2018-06" db="EMBL/GenBank/DDBJ databases">
        <authorList>
            <consortium name="Pathogen Informatics"/>
            <person name="Doyle S."/>
        </authorList>
    </citation>
    <scope>NUCLEOTIDE SEQUENCE [LARGE SCALE GENOMIC DNA]</scope>
    <source>
        <strain evidence="7 8">NCTC12195</strain>
    </source>
</reference>
<feature type="transmembrane region" description="Helical" evidence="6">
    <location>
        <begin position="68"/>
        <end position="87"/>
    </location>
</feature>
<keyword evidence="5 6" id="KW-0472">Membrane</keyword>
<keyword evidence="4 6" id="KW-1133">Transmembrane helix</keyword>
<evidence type="ECO:0000313" key="7">
    <source>
        <dbReference type="EMBL" id="SUM31320.1"/>
    </source>
</evidence>
<evidence type="ECO:0000256" key="4">
    <source>
        <dbReference type="ARBA" id="ARBA00022989"/>
    </source>
</evidence>
<feature type="transmembrane region" description="Helical" evidence="6">
    <location>
        <begin position="187"/>
        <end position="205"/>
    </location>
</feature>
<keyword evidence="2" id="KW-1003">Cell membrane</keyword>
<dbReference type="STRING" id="1293.SH09_00255"/>
<comment type="subcellular location">
    <subcellularLocation>
        <location evidence="1">Cell membrane</location>
        <topology evidence="1">Multi-pass membrane protein</topology>
    </subcellularLocation>
</comment>
<dbReference type="GO" id="GO:0015171">
    <property type="term" value="F:amino acid transmembrane transporter activity"/>
    <property type="evidence" value="ECO:0007669"/>
    <property type="project" value="TreeGrafter"/>
</dbReference>
<dbReference type="Pfam" id="PF01810">
    <property type="entry name" value="LysE"/>
    <property type="match status" value="1"/>
</dbReference>
<dbReference type="AlphaFoldDB" id="A0A380FC28"/>
<organism evidence="7 8">
    <name type="scientific">Staphylococcus gallinarum</name>
    <dbReference type="NCBI Taxonomy" id="1293"/>
    <lineage>
        <taxon>Bacteria</taxon>
        <taxon>Bacillati</taxon>
        <taxon>Bacillota</taxon>
        <taxon>Bacilli</taxon>
        <taxon>Bacillales</taxon>
        <taxon>Staphylococcaceae</taxon>
        <taxon>Staphylococcus</taxon>
    </lineage>
</organism>
<feature type="transmembrane region" description="Helical" evidence="6">
    <location>
        <begin position="39"/>
        <end position="62"/>
    </location>
</feature>
<feature type="transmembrane region" description="Helical" evidence="6">
    <location>
        <begin position="152"/>
        <end position="175"/>
    </location>
</feature>
<feature type="transmembrane region" description="Helical" evidence="6">
    <location>
        <begin position="6"/>
        <end position="27"/>
    </location>
</feature>
<evidence type="ECO:0000256" key="3">
    <source>
        <dbReference type="ARBA" id="ARBA00022692"/>
    </source>
</evidence>